<sequence length="149" mass="15780">MMRAADRILGIALLGLAAFVAVQAQSFYVPFSYDPVGPKAFPVGLAIILALLSLVLILRPGPNGQWPSAATCCRLVGVLVIMGVYALLFTRLGYTLSTGLAILCLARSFGASWVKALVTAVVMAVVTYFLFSDVLEISLPSGQWLTALS</sequence>
<feature type="domain" description="DUF1468" evidence="2">
    <location>
        <begin position="8"/>
        <end position="140"/>
    </location>
</feature>
<dbReference type="AlphaFoldDB" id="A0A1E2V5Q2"/>
<accession>A0A1E2V5Q2</accession>
<dbReference type="OrthoDB" id="7025534at2"/>
<keyword evidence="1" id="KW-0812">Transmembrane</keyword>
<dbReference type="Proteomes" id="UP000094291">
    <property type="component" value="Unassembled WGS sequence"/>
</dbReference>
<dbReference type="InterPro" id="IPR009936">
    <property type="entry name" value="DUF1468"/>
</dbReference>
<feature type="transmembrane region" description="Helical" evidence="1">
    <location>
        <begin position="40"/>
        <end position="59"/>
    </location>
</feature>
<evidence type="ECO:0000313" key="3">
    <source>
        <dbReference type="EMBL" id="ODC02243.1"/>
    </source>
</evidence>
<keyword evidence="1" id="KW-0472">Membrane</keyword>
<gene>
    <name evidence="3" type="ORF">BFW38_00470</name>
</gene>
<dbReference type="STRING" id="197479.BFW38_00470"/>
<reference evidence="3 4" key="1">
    <citation type="submission" date="2016-08" db="EMBL/GenBank/DDBJ databases">
        <authorList>
            <person name="Seilhamer J.J."/>
        </authorList>
    </citation>
    <scope>NUCLEOTIDE SEQUENCE [LARGE SCALE GENOMIC DNA]</scope>
    <source>
        <strain evidence="3 4">PH27A</strain>
    </source>
</reference>
<dbReference type="EMBL" id="MDTQ01000001">
    <property type="protein sequence ID" value="ODC02243.1"/>
    <property type="molecule type" value="Genomic_DNA"/>
</dbReference>
<evidence type="ECO:0000259" key="2">
    <source>
        <dbReference type="Pfam" id="PF07331"/>
    </source>
</evidence>
<feature type="transmembrane region" description="Helical" evidence="1">
    <location>
        <begin position="112"/>
        <end position="131"/>
    </location>
</feature>
<protein>
    <submittedName>
        <fullName evidence="3">Tricarboxylic transporter</fullName>
    </submittedName>
</protein>
<evidence type="ECO:0000313" key="4">
    <source>
        <dbReference type="Proteomes" id="UP000094291"/>
    </source>
</evidence>
<organism evidence="3 4">
    <name type="scientific">Terasakiispira papahanaumokuakeensis</name>
    <dbReference type="NCBI Taxonomy" id="197479"/>
    <lineage>
        <taxon>Bacteria</taxon>
        <taxon>Pseudomonadati</taxon>
        <taxon>Pseudomonadota</taxon>
        <taxon>Gammaproteobacteria</taxon>
        <taxon>Oceanospirillales</taxon>
        <taxon>Terasakiispira</taxon>
    </lineage>
</organism>
<keyword evidence="4" id="KW-1185">Reference proteome</keyword>
<dbReference type="RefSeq" id="WP_068996627.1">
    <property type="nucleotide sequence ID" value="NZ_MDTQ01000001.1"/>
</dbReference>
<keyword evidence="1" id="KW-1133">Transmembrane helix</keyword>
<evidence type="ECO:0000256" key="1">
    <source>
        <dbReference type="SAM" id="Phobius"/>
    </source>
</evidence>
<feature type="transmembrane region" description="Helical" evidence="1">
    <location>
        <begin position="71"/>
        <end position="92"/>
    </location>
</feature>
<name>A0A1E2V5Q2_9GAMM</name>
<comment type="caution">
    <text evidence="3">The sequence shown here is derived from an EMBL/GenBank/DDBJ whole genome shotgun (WGS) entry which is preliminary data.</text>
</comment>
<proteinExistence type="predicted"/>
<dbReference type="Pfam" id="PF07331">
    <property type="entry name" value="TctB"/>
    <property type="match status" value="1"/>
</dbReference>